<dbReference type="PROSITE" id="PS51910">
    <property type="entry name" value="GH18_2"/>
    <property type="match status" value="1"/>
</dbReference>
<evidence type="ECO:0000256" key="1">
    <source>
        <dbReference type="SAM" id="SignalP"/>
    </source>
</evidence>
<evidence type="ECO:0000259" key="2">
    <source>
        <dbReference type="PROSITE" id="PS51910"/>
    </source>
</evidence>
<keyword evidence="4" id="KW-1185">Reference proteome</keyword>
<dbReference type="InterPro" id="IPR011583">
    <property type="entry name" value="Chitinase_II/V-like_cat"/>
</dbReference>
<comment type="caution">
    <text evidence="3">The sequence shown here is derived from an EMBL/GenBank/DDBJ whole genome shotgun (WGS) entry which is preliminary data.</text>
</comment>
<dbReference type="PANTHER" id="PTHR46066:SF2">
    <property type="entry name" value="CHITINASE DOMAIN-CONTAINING PROTEIN 1"/>
    <property type="match status" value="1"/>
</dbReference>
<dbReference type="Gene3D" id="3.10.50.10">
    <property type="match status" value="1"/>
</dbReference>
<organism evidence="3 4">
    <name type="scientific">Cohnella yongneupensis</name>
    <dbReference type="NCBI Taxonomy" id="425006"/>
    <lineage>
        <taxon>Bacteria</taxon>
        <taxon>Bacillati</taxon>
        <taxon>Bacillota</taxon>
        <taxon>Bacilli</taxon>
        <taxon>Bacillales</taxon>
        <taxon>Paenibacillaceae</taxon>
        <taxon>Cohnella</taxon>
    </lineage>
</organism>
<keyword evidence="1" id="KW-0732">Signal</keyword>
<proteinExistence type="predicted"/>
<dbReference type="InterPro" id="IPR001223">
    <property type="entry name" value="Glyco_hydro18_cat"/>
</dbReference>
<evidence type="ECO:0000313" key="3">
    <source>
        <dbReference type="EMBL" id="MFC5530412.1"/>
    </source>
</evidence>
<feature type="domain" description="GH18" evidence="2">
    <location>
        <begin position="41"/>
        <end position="360"/>
    </location>
</feature>
<dbReference type="InterPro" id="IPR029070">
    <property type="entry name" value="Chitinase_insertion_sf"/>
</dbReference>
<dbReference type="RefSeq" id="WP_378112355.1">
    <property type="nucleotide sequence ID" value="NZ_JBHSNC010000041.1"/>
</dbReference>
<gene>
    <name evidence="3" type="ORF">ACFPQ4_13320</name>
</gene>
<dbReference type="InterPro" id="IPR017853">
    <property type="entry name" value="GH"/>
</dbReference>
<sequence>MKYSMIILSIVTFALLLSCGSPAQRPPADTSRLKQESTAKPKLIPKITNRIVMGWNAFGTTETYIKQSSVSKTLNVVSPRWFKLDYNYKHLVISEADARFVKWAHNSGKQVWPLFGNSFDTKMTDFIISNPIKSQKTINQLRDIMVKYEIDGVNVDFENMDVKNKAHFVNFIRLLKAALQPYGMQVTVDVTRENPDPNWSGCYDRRGLGKVADFIVMMGYNEDLGGGGHIGSVASLPWVEQGIQLLLKDVPANKVLLAIPFYTREWVTDLNSGKAYGTELGLVDVDKIIANYGLIKKWDPTTKQNYVEYIKGIERHQIWLEDENSVKLRMDIINKYKLKGAAAWWIGQETPEIWQVISSF</sequence>
<dbReference type="SUPFAM" id="SSF51445">
    <property type="entry name" value="(Trans)glycosidases"/>
    <property type="match status" value="1"/>
</dbReference>
<dbReference type="Proteomes" id="UP001596108">
    <property type="component" value="Unassembled WGS sequence"/>
</dbReference>
<dbReference type="Pfam" id="PF00704">
    <property type="entry name" value="Glyco_hydro_18"/>
    <property type="match status" value="1"/>
</dbReference>
<accession>A0ABW0R3R6</accession>
<dbReference type="PANTHER" id="PTHR46066">
    <property type="entry name" value="CHITINASE DOMAIN-CONTAINING PROTEIN 1 FAMILY MEMBER"/>
    <property type="match status" value="1"/>
</dbReference>
<dbReference type="GO" id="GO:0016787">
    <property type="term" value="F:hydrolase activity"/>
    <property type="evidence" value="ECO:0007669"/>
    <property type="project" value="UniProtKB-KW"/>
</dbReference>
<keyword evidence="3" id="KW-0378">Hydrolase</keyword>
<reference evidence="4" key="1">
    <citation type="journal article" date="2019" name="Int. J. Syst. Evol. Microbiol.">
        <title>The Global Catalogue of Microorganisms (GCM) 10K type strain sequencing project: providing services to taxonomists for standard genome sequencing and annotation.</title>
        <authorList>
            <consortium name="The Broad Institute Genomics Platform"/>
            <consortium name="The Broad Institute Genome Sequencing Center for Infectious Disease"/>
            <person name="Wu L."/>
            <person name="Ma J."/>
        </authorList>
    </citation>
    <scope>NUCLEOTIDE SEQUENCE [LARGE SCALE GENOMIC DNA]</scope>
    <source>
        <strain evidence="4">CGMCC 1.18578</strain>
    </source>
</reference>
<dbReference type="Gene3D" id="3.20.20.80">
    <property type="entry name" value="Glycosidases"/>
    <property type="match status" value="1"/>
</dbReference>
<protein>
    <submittedName>
        <fullName evidence="3">Glycosyl hydrolase family 18 protein</fullName>
    </submittedName>
</protein>
<dbReference type="EMBL" id="JBHSNC010000041">
    <property type="protein sequence ID" value="MFC5530412.1"/>
    <property type="molecule type" value="Genomic_DNA"/>
</dbReference>
<feature type="signal peptide" evidence="1">
    <location>
        <begin position="1"/>
        <end position="23"/>
    </location>
</feature>
<evidence type="ECO:0000313" key="4">
    <source>
        <dbReference type="Proteomes" id="UP001596108"/>
    </source>
</evidence>
<name>A0ABW0R3R6_9BACL</name>
<dbReference type="SMART" id="SM00636">
    <property type="entry name" value="Glyco_18"/>
    <property type="match status" value="1"/>
</dbReference>
<dbReference type="PROSITE" id="PS51257">
    <property type="entry name" value="PROKAR_LIPOPROTEIN"/>
    <property type="match status" value="1"/>
</dbReference>
<feature type="chain" id="PRO_5045102920" evidence="1">
    <location>
        <begin position="24"/>
        <end position="360"/>
    </location>
</feature>